<dbReference type="EMBL" id="AZHB01000004">
    <property type="protein sequence ID" value="OAA70654.1"/>
    <property type="molecule type" value="Genomic_DNA"/>
</dbReference>
<evidence type="ECO:0000256" key="1">
    <source>
        <dbReference type="ARBA" id="ARBA00001255"/>
    </source>
</evidence>
<protein>
    <recommendedName>
        <fullName evidence="9">Alpha-galactosidase</fullName>
        <ecNumber evidence="9">3.2.1.22</ecNumber>
    </recommendedName>
    <alternativeName>
        <fullName evidence="9">Melibiase</fullName>
    </alternativeName>
</protein>
<dbReference type="InterPro" id="IPR013785">
    <property type="entry name" value="Aldolase_TIM"/>
</dbReference>
<evidence type="ECO:0000256" key="8">
    <source>
        <dbReference type="ARBA" id="ARBA00023295"/>
    </source>
</evidence>
<keyword evidence="10" id="KW-0732">Signal</keyword>
<dbReference type="PANTHER" id="PTHR11452">
    <property type="entry name" value="ALPHA-GALACTOSIDASE/ALPHA-N-ACETYLGALACTOSAMINIDASE"/>
    <property type="match status" value="1"/>
</dbReference>
<evidence type="ECO:0000256" key="3">
    <source>
        <dbReference type="ARBA" id="ARBA00004613"/>
    </source>
</evidence>
<sequence>MRHGLMNAWFCAASSVATVATATGAPEQQFLQGKGVASKEPTLGWNSWNAYHCDINAAKFLEAAEAIVDCGIRDAGYTYIDIDDCWQAEGGRVNGHIAVDKNKSPDAIDGLAKKIHDMNLKIGIYSCYEDIDAADWASWGIDYLKDVQRGVNGTCDLSPEPRLTPPGYDRRTSKSYERFRRMADALARQPREVVYSACIWGLADVYSWGREVAASWRMGADIEPGRGERQV</sequence>
<dbReference type="Pfam" id="PF16499">
    <property type="entry name" value="Melibiase_2"/>
    <property type="match status" value="1"/>
</dbReference>
<dbReference type="AlphaFoldDB" id="A0A162LHG2"/>
<name>A0A162LHG2_CORFA</name>
<dbReference type="InterPro" id="IPR002241">
    <property type="entry name" value="Glyco_hydro_27"/>
</dbReference>
<feature type="chain" id="PRO_5007836983" description="Alpha-galactosidase" evidence="10">
    <location>
        <begin position="25"/>
        <end position="231"/>
    </location>
</feature>
<dbReference type="STRING" id="1081104.A0A162LHG2"/>
<comment type="function">
    <text evidence="2">Hydrolyzes a variety of simple alpha-D-galactoside as well as more complex molecules such as oligosaccharides and polysaccharides.</text>
</comment>
<keyword evidence="5" id="KW-0964">Secreted</keyword>
<dbReference type="EC" id="3.2.1.22" evidence="9"/>
<evidence type="ECO:0000256" key="10">
    <source>
        <dbReference type="SAM" id="SignalP"/>
    </source>
</evidence>
<dbReference type="PRINTS" id="PR00740">
    <property type="entry name" value="GLHYDRLASE27"/>
</dbReference>
<dbReference type="PROSITE" id="PS00512">
    <property type="entry name" value="ALPHA_GALACTOSIDASE"/>
    <property type="match status" value="1"/>
</dbReference>
<comment type="subcellular location">
    <subcellularLocation>
        <location evidence="3">Secreted</location>
    </subcellularLocation>
</comment>
<evidence type="ECO:0000256" key="6">
    <source>
        <dbReference type="ARBA" id="ARBA00022801"/>
    </source>
</evidence>
<comment type="catalytic activity">
    <reaction evidence="1 9">
        <text>Hydrolysis of terminal, non-reducing alpha-D-galactose residues in alpha-D-galactosides, including galactose oligosaccharides, galactomannans and galactolipids.</text>
        <dbReference type="EC" id="3.2.1.22"/>
    </reaction>
</comment>
<accession>A0A162LHG2</accession>
<proteinExistence type="inferred from homology"/>
<dbReference type="GO" id="GO:0004557">
    <property type="term" value="F:alpha-galactosidase activity"/>
    <property type="evidence" value="ECO:0007669"/>
    <property type="project" value="UniProtKB-EC"/>
</dbReference>
<evidence type="ECO:0000256" key="5">
    <source>
        <dbReference type="ARBA" id="ARBA00022525"/>
    </source>
</evidence>
<keyword evidence="6 9" id="KW-0378">Hydrolase</keyword>
<keyword evidence="8 9" id="KW-0326">Glycosidase</keyword>
<organism evidence="11 12">
    <name type="scientific">Cordyceps fumosorosea (strain ARSEF 2679)</name>
    <name type="common">Isaria fumosorosea</name>
    <dbReference type="NCBI Taxonomy" id="1081104"/>
    <lineage>
        <taxon>Eukaryota</taxon>
        <taxon>Fungi</taxon>
        <taxon>Dikarya</taxon>
        <taxon>Ascomycota</taxon>
        <taxon>Pezizomycotina</taxon>
        <taxon>Sordariomycetes</taxon>
        <taxon>Hypocreomycetidae</taxon>
        <taxon>Hypocreales</taxon>
        <taxon>Cordycipitaceae</taxon>
        <taxon>Cordyceps</taxon>
    </lineage>
</organism>
<evidence type="ECO:0000256" key="2">
    <source>
        <dbReference type="ARBA" id="ARBA00003969"/>
    </source>
</evidence>
<comment type="similarity">
    <text evidence="4 9">Belongs to the glycosyl hydrolase 27 family.</text>
</comment>
<evidence type="ECO:0000256" key="4">
    <source>
        <dbReference type="ARBA" id="ARBA00009743"/>
    </source>
</evidence>
<dbReference type="Proteomes" id="UP000076744">
    <property type="component" value="Unassembled WGS sequence"/>
</dbReference>
<dbReference type="CDD" id="cd14792">
    <property type="entry name" value="GH27"/>
    <property type="match status" value="1"/>
</dbReference>
<dbReference type="RefSeq" id="XP_018706941.1">
    <property type="nucleotide sequence ID" value="XM_018846234.1"/>
</dbReference>
<dbReference type="Gene3D" id="3.20.20.70">
    <property type="entry name" value="Aldolase class I"/>
    <property type="match status" value="1"/>
</dbReference>
<dbReference type="InterPro" id="IPR000111">
    <property type="entry name" value="Glyco_hydro_27/36_CS"/>
</dbReference>
<evidence type="ECO:0000313" key="12">
    <source>
        <dbReference type="Proteomes" id="UP000076744"/>
    </source>
</evidence>
<keyword evidence="9" id="KW-1015">Disulfide bond</keyword>
<feature type="signal peptide" evidence="10">
    <location>
        <begin position="1"/>
        <end position="24"/>
    </location>
</feature>
<keyword evidence="12" id="KW-1185">Reference proteome</keyword>
<dbReference type="GO" id="GO:0005576">
    <property type="term" value="C:extracellular region"/>
    <property type="evidence" value="ECO:0007669"/>
    <property type="project" value="UniProtKB-SubCell"/>
</dbReference>
<evidence type="ECO:0000256" key="7">
    <source>
        <dbReference type="ARBA" id="ARBA00023180"/>
    </source>
</evidence>
<dbReference type="InterPro" id="IPR017853">
    <property type="entry name" value="GH"/>
</dbReference>
<dbReference type="SUPFAM" id="SSF51445">
    <property type="entry name" value="(Trans)glycosidases"/>
    <property type="match status" value="1"/>
</dbReference>
<gene>
    <name evidence="11" type="ORF">ISF_02628</name>
</gene>
<comment type="caution">
    <text evidence="11">The sequence shown here is derived from an EMBL/GenBank/DDBJ whole genome shotgun (WGS) entry which is preliminary data.</text>
</comment>
<evidence type="ECO:0000313" key="11">
    <source>
        <dbReference type="EMBL" id="OAA70654.1"/>
    </source>
</evidence>
<dbReference type="GeneID" id="30018920"/>
<evidence type="ECO:0000256" key="9">
    <source>
        <dbReference type="RuleBase" id="RU361168"/>
    </source>
</evidence>
<keyword evidence="7" id="KW-0325">Glycoprotein</keyword>
<dbReference type="PANTHER" id="PTHR11452:SF61">
    <property type="entry name" value="ALPHA-GALACTOSIDASE B-RELATED"/>
    <property type="match status" value="1"/>
</dbReference>
<reference evidence="11 12" key="1">
    <citation type="journal article" date="2016" name="Genome Biol. Evol.">
        <title>Divergent and convergent evolution of fungal pathogenicity.</title>
        <authorList>
            <person name="Shang Y."/>
            <person name="Xiao G."/>
            <person name="Zheng P."/>
            <person name="Cen K."/>
            <person name="Zhan S."/>
            <person name="Wang C."/>
        </authorList>
    </citation>
    <scope>NUCLEOTIDE SEQUENCE [LARGE SCALE GENOMIC DNA]</scope>
    <source>
        <strain evidence="11 12">ARSEF 2679</strain>
    </source>
</reference>
<dbReference type="GO" id="GO:0005975">
    <property type="term" value="P:carbohydrate metabolic process"/>
    <property type="evidence" value="ECO:0007669"/>
    <property type="project" value="InterPro"/>
</dbReference>
<dbReference type="OrthoDB" id="5795902at2759"/>